<keyword evidence="3 5" id="KW-1133">Transmembrane helix</keyword>
<evidence type="ECO:0000256" key="2">
    <source>
        <dbReference type="ARBA" id="ARBA00022692"/>
    </source>
</evidence>
<feature type="domain" description="Major facilitator superfamily (MFS) profile" evidence="6">
    <location>
        <begin position="8"/>
        <end position="391"/>
    </location>
</feature>
<organism evidence="7 8">
    <name type="scientific">Rhodococcoides fascians</name>
    <name type="common">Rhodococcus fascians</name>
    <dbReference type="NCBI Taxonomy" id="1828"/>
    <lineage>
        <taxon>Bacteria</taxon>
        <taxon>Bacillati</taxon>
        <taxon>Actinomycetota</taxon>
        <taxon>Actinomycetes</taxon>
        <taxon>Mycobacteriales</taxon>
        <taxon>Nocardiaceae</taxon>
        <taxon>Rhodococcoides</taxon>
    </lineage>
</organism>
<dbReference type="PANTHER" id="PTHR23514:SF13">
    <property type="entry name" value="INNER MEMBRANE PROTEIN YBJJ"/>
    <property type="match status" value="1"/>
</dbReference>
<evidence type="ECO:0000313" key="8">
    <source>
        <dbReference type="Proteomes" id="UP000076038"/>
    </source>
</evidence>
<dbReference type="Gene3D" id="1.20.1250.20">
    <property type="entry name" value="MFS general substrate transporter like domains"/>
    <property type="match status" value="2"/>
</dbReference>
<feature type="transmembrane region" description="Helical" evidence="5">
    <location>
        <begin position="46"/>
        <end position="66"/>
    </location>
</feature>
<comment type="subcellular location">
    <subcellularLocation>
        <location evidence="1">Cell membrane</location>
        <topology evidence="1">Multi-pass membrane protein</topology>
    </subcellularLocation>
</comment>
<dbReference type="PROSITE" id="PS50850">
    <property type="entry name" value="MFS"/>
    <property type="match status" value="1"/>
</dbReference>
<dbReference type="EMBL" id="CP015220">
    <property type="protein sequence ID" value="AMY21693.1"/>
    <property type="molecule type" value="Genomic_DNA"/>
</dbReference>
<dbReference type="InterPro" id="IPR051788">
    <property type="entry name" value="MFS_Transporter"/>
</dbReference>
<evidence type="ECO:0000256" key="5">
    <source>
        <dbReference type="SAM" id="Phobius"/>
    </source>
</evidence>
<keyword evidence="4 5" id="KW-0472">Membrane</keyword>
<feature type="transmembrane region" description="Helical" evidence="5">
    <location>
        <begin position="204"/>
        <end position="222"/>
    </location>
</feature>
<feature type="transmembrane region" description="Helical" evidence="5">
    <location>
        <begin position="160"/>
        <end position="183"/>
    </location>
</feature>
<dbReference type="PANTHER" id="PTHR23514">
    <property type="entry name" value="BYPASS OF STOP CODON PROTEIN 6"/>
    <property type="match status" value="1"/>
</dbReference>
<reference evidence="8" key="2">
    <citation type="submission" date="2016-04" db="EMBL/GenBank/DDBJ databases">
        <title>Complete Genome and Plasmid Sequences for Rhodococcus fascians D188 and Draft Sequences for Rhodococcus spp. Isolates PBTS 1 and PBTS 2.</title>
        <authorList>
            <person name="Stamer R."/>
            <person name="Vereecke D."/>
            <person name="Zhang Y."/>
            <person name="Schilkey F."/>
            <person name="Devitt N."/>
            <person name="Randall J."/>
        </authorList>
    </citation>
    <scope>NUCLEOTIDE SEQUENCE [LARGE SCALE GENOMIC DNA]</scope>
    <source>
        <strain evidence="8">PBTS2</strain>
    </source>
</reference>
<evidence type="ECO:0000256" key="3">
    <source>
        <dbReference type="ARBA" id="ARBA00022989"/>
    </source>
</evidence>
<evidence type="ECO:0000256" key="1">
    <source>
        <dbReference type="ARBA" id="ARBA00004651"/>
    </source>
</evidence>
<dbReference type="RefSeq" id="WP_063216079.1">
    <property type="nucleotide sequence ID" value="NZ_CP015220.1"/>
</dbReference>
<evidence type="ECO:0000313" key="7">
    <source>
        <dbReference type="EMBL" id="AMY21693.1"/>
    </source>
</evidence>
<feature type="transmembrane region" description="Helical" evidence="5">
    <location>
        <begin position="335"/>
        <end position="356"/>
    </location>
</feature>
<dbReference type="InterPro" id="IPR011701">
    <property type="entry name" value="MFS"/>
</dbReference>
<evidence type="ECO:0000259" key="6">
    <source>
        <dbReference type="PROSITE" id="PS50850"/>
    </source>
</evidence>
<dbReference type="GO" id="GO:0022857">
    <property type="term" value="F:transmembrane transporter activity"/>
    <property type="evidence" value="ECO:0007669"/>
    <property type="project" value="InterPro"/>
</dbReference>
<feature type="transmembrane region" description="Helical" evidence="5">
    <location>
        <begin position="362"/>
        <end position="386"/>
    </location>
</feature>
<dbReference type="OrthoDB" id="151222at2"/>
<keyword evidence="8" id="KW-1185">Reference proteome</keyword>
<dbReference type="InterPro" id="IPR036259">
    <property type="entry name" value="MFS_trans_sf"/>
</dbReference>
<dbReference type="Proteomes" id="UP000076038">
    <property type="component" value="Chromosome"/>
</dbReference>
<proteinExistence type="predicted"/>
<keyword evidence="2 5" id="KW-0812">Transmembrane</keyword>
<dbReference type="KEGG" id="rhs:A3Q41_00369"/>
<dbReference type="InterPro" id="IPR020846">
    <property type="entry name" value="MFS_dom"/>
</dbReference>
<evidence type="ECO:0000256" key="4">
    <source>
        <dbReference type="ARBA" id="ARBA00023136"/>
    </source>
</evidence>
<reference evidence="7 8" key="1">
    <citation type="journal article" date="2016" name="Genome Announc.">
        <title>Complete Genome and Plasmid Sequences for Rhodococcus fascians D188 and Draft Sequences for Rhodococcus Isolates PBTS 1 and PBTS 2.</title>
        <authorList>
            <person name="Stamler R.A."/>
            <person name="Vereecke D."/>
            <person name="Zhang Y."/>
            <person name="Schilkey F."/>
            <person name="Devitt N."/>
            <person name="Randall J.J."/>
        </authorList>
    </citation>
    <scope>NUCLEOTIDE SEQUENCE [LARGE SCALE GENOMIC DNA]</scope>
    <source>
        <strain evidence="7 8">PBTS2</strain>
    </source>
</reference>
<sequence length="401" mass="39808">MGRPKTSARLSVLIVFFVNGAVFANWAPRIPEIQNSLSIDVATLGLALAGVGVGGLAAAPVAAVLVHRFGSRWAVLASGLLLCGAFVLPAVAVSWWTLLAALVLLGGADAVMDISMNAQGVLVEERAGRSLLSGFHAAWSVGAVVGGVTGSAAAGARLPVVVHFAFVAVVLVLALAAVGRGLLGPDTRPDESADGPTPQPAVGRPIAALAMLGAVVLLAGLMEDFPQSWSAVYMTAEQGAGPGAAGLAFVAFSVAMLVGRLVGDRIVDRFGPSSVLTGGAALVAVAFAGIAGLSVLAVDVPVLVIAAFAVAGLGSSPLFPIVFSLAGRLPGVSSAAAISTVSLISRAGFLLAPLVVGRVVEASGFGSVLAAIAAAGAVVAVIGWLYGRKFPVDSAQDCGSR</sequence>
<accession>A0A143QET3</accession>
<dbReference type="PATRIC" id="fig|1653479.3.peg.369"/>
<dbReference type="GO" id="GO:0005886">
    <property type="term" value="C:plasma membrane"/>
    <property type="evidence" value="ECO:0007669"/>
    <property type="project" value="UniProtKB-SubCell"/>
</dbReference>
<gene>
    <name evidence="7" type="primary">ybjJ</name>
    <name evidence="7" type="ORF">A3Q41_00369</name>
</gene>
<feature type="transmembrane region" description="Helical" evidence="5">
    <location>
        <begin position="242"/>
        <end position="263"/>
    </location>
</feature>
<feature type="transmembrane region" description="Helical" evidence="5">
    <location>
        <begin position="7"/>
        <end position="26"/>
    </location>
</feature>
<feature type="transmembrane region" description="Helical" evidence="5">
    <location>
        <begin position="73"/>
        <end position="92"/>
    </location>
</feature>
<feature type="transmembrane region" description="Helical" evidence="5">
    <location>
        <begin position="275"/>
        <end position="296"/>
    </location>
</feature>
<dbReference type="Pfam" id="PF07690">
    <property type="entry name" value="MFS_1"/>
    <property type="match status" value="2"/>
</dbReference>
<dbReference type="AlphaFoldDB" id="A0A143QET3"/>
<protein>
    <submittedName>
        <fullName evidence="7">Inner membrane protein YbjJ</fullName>
    </submittedName>
</protein>
<dbReference type="SUPFAM" id="SSF103473">
    <property type="entry name" value="MFS general substrate transporter"/>
    <property type="match status" value="1"/>
</dbReference>
<feature type="transmembrane region" description="Helical" evidence="5">
    <location>
        <begin position="302"/>
        <end position="323"/>
    </location>
</feature>
<name>A0A143QET3_RHOFA</name>
<feature type="transmembrane region" description="Helical" evidence="5">
    <location>
        <begin position="130"/>
        <end position="154"/>
    </location>
</feature>
<dbReference type="CDD" id="cd17393">
    <property type="entry name" value="MFS_MosC_like"/>
    <property type="match status" value="1"/>
</dbReference>